<evidence type="ECO:0000313" key="2">
    <source>
        <dbReference type="EMBL" id="ETO07951.1"/>
    </source>
</evidence>
<feature type="region of interest" description="Disordered" evidence="1">
    <location>
        <begin position="39"/>
        <end position="59"/>
    </location>
</feature>
<proteinExistence type="predicted"/>
<gene>
    <name evidence="2" type="ORF">RFI_29441</name>
</gene>
<accession>X6M2X0</accession>
<sequence length="141" mass="17262">MHRKKHMHSTFFNLKDYYTSQALDDCYVRLVLLTQQQFQERKDKMSNKNDEKKKEKSEIYQEWPQKSIYEKQILSHEEQKTIELEDIWKMEKSKKKEDIEDKKLEEKEEKEEKSELELHHISIHEEAETEKSVLAQRMACL</sequence>
<feature type="region of interest" description="Disordered" evidence="1">
    <location>
        <begin position="92"/>
        <end position="129"/>
    </location>
</feature>
<comment type="caution">
    <text evidence="2">The sequence shown here is derived from an EMBL/GenBank/DDBJ whole genome shotgun (WGS) entry which is preliminary data.</text>
</comment>
<dbReference type="AlphaFoldDB" id="X6M2X0"/>
<reference evidence="2 3" key="1">
    <citation type="journal article" date="2013" name="Curr. Biol.">
        <title>The Genome of the Foraminiferan Reticulomyxa filosa.</title>
        <authorList>
            <person name="Glockner G."/>
            <person name="Hulsmann N."/>
            <person name="Schleicher M."/>
            <person name="Noegel A.A."/>
            <person name="Eichinger L."/>
            <person name="Gallinger C."/>
            <person name="Pawlowski J."/>
            <person name="Sierra R."/>
            <person name="Euteneuer U."/>
            <person name="Pillet L."/>
            <person name="Moustafa A."/>
            <person name="Platzer M."/>
            <person name="Groth M."/>
            <person name="Szafranski K."/>
            <person name="Schliwa M."/>
        </authorList>
    </citation>
    <scope>NUCLEOTIDE SEQUENCE [LARGE SCALE GENOMIC DNA]</scope>
</reference>
<organism evidence="2 3">
    <name type="scientific">Reticulomyxa filosa</name>
    <dbReference type="NCBI Taxonomy" id="46433"/>
    <lineage>
        <taxon>Eukaryota</taxon>
        <taxon>Sar</taxon>
        <taxon>Rhizaria</taxon>
        <taxon>Retaria</taxon>
        <taxon>Foraminifera</taxon>
        <taxon>Monothalamids</taxon>
        <taxon>Reticulomyxidae</taxon>
        <taxon>Reticulomyxa</taxon>
    </lineage>
</organism>
<dbReference type="EMBL" id="ASPP01025520">
    <property type="protein sequence ID" value="ETO07951.1"/>
    <property type="molecule type" value="Genomic_DNA"/>
</dbReference>
<protein>
    <submittedName>
        <fullName evidence="2">Uncharacterized protein</fullName>
    </submittedName>
</protein>
<dbReference type="Proteomes" id="UP000023152">
    <property type="component" value="Unassembled WGS sequence"/>
</dbReference>
<evidence type="ECO:0000313" key="3">
    <source>
        <dbReference type="Proteomes" id="UP000023152"/>
    </source>
</evidence>
<evidence type="ECO:0000256" key="1">
    <source>
        <dbReference type="SAM" id="MobiDB-lite"/>
    </source>
</evidence>
<keyword evidence="3" id="KW-1185">Reference proteome</keyword>
<name>X6M2X0_RETFI</name>